<evidence type="ECO:0000256" key="4">
    <source>
        <dbReference type="ARBA" id="ARBA00022989"/>
    </source>
</evidence>
<evidence type="ECO:0000313" key="12">
    <source>
        <dbReference type="Proteomes" id="UP001500657"/>
    </source>
</evidence>
<feature type="domain" description="Ancillary SecYEG translocon subunit/Cell division coordinator CpoB TPR" evidence="10">
    <location>
        <begin position="17"/>
        <end position="209"/>
    </location>
</feature>
<dbReference type="SUPFAM" id="SSF48452">
    <property type="entry name" value="TPR-like"/>
    <property type="match status" value="1"/>
</dbReference>
<reference evidence="12" key="1">
    <citation type="journal article" date="2019" name="Int. J. Syst. Evol. Microbiol.">
        <title>The Global Catalogue of Microorganisms (GCM) 10K type strain sequencing project: providing services to taxonomists for standard genome sequencing and annotation.</title>
        <authorList>
            <consortium name="The Broad Institute Genomics Platform"/>
            <consortium name="The Broad Institute Genome Sequencing Center for Infectious Disease"/>
            <person name="Wu L."/>
            <person name="Ma J."/>
        </authorList>
    </citation>
    <scope>NUCLEOTIDE SEQUENCE [LARGE SCALE GENOMIC DNA]</scope>
    <source>
        <strain evidence="12">JCM 16242</strain>
    </source>
</reference>
<dbReference type="PIRSF" id="PIRSF006170">
    <property type="entry name" value="YfgM"/>
    <property type="match status" value="1"/>
</dbReference>
<feature type="transmembrane region" description="Helical" evidence="9">
    <location>
        <begin position="23"/>
        <end position="40"/>
    </location>
</feature>
<evidence type="ECO:0000256" key="1">
    <source>
        <dbReference type="ARBA" id="ARBA00004401"/>
    </source>
</evidence>
<dbReference type="InterPro" id="IPR018704">
    <property type="entry name" value="SecYEG/CpoB_TPR"/>
</dbReference>
<proteinExistence type="inferred from homology"/>
<keyword evidence="3 9" id="KW-0812">Transmembrane</keyword>
<dbReference type="PANTHER" id="PTHR38035:SF1">
    <property type="entry name" value="ANCILLARY SECYEG TRANSLOCON SUBUNIT"/>
    <property type="match status" value="1"/>
</dbReference>
<dbReference type="RefSeq" id="WP_343880421.1">
    <property type="nucleotide sequence ID" value="NZ_BAAAFO010000001.1"/>
</dbReference>
<accession>A0ABP3E098</accession>
<evidence type="ECO:0000259" key="10">
    <source>
        <dbReference type="Pfam" id="PF09976"/>
    </source>
</evidence>
<evidence type="ECO:0000256" key="2">
    <source>
        <dbReference type="ARBA" id="ARBA00022475"/>
    </source>
</evidence>
<organism evidence="11 12">
    <name type="scientific">Rhodanobacter caeni</name>
    <dbReference type="NCBI Taxonomy" id="657654"/>
    <lineage>
        <taxon>Bacteria</taxon>
        <taxon>Pseudomonadati</taxon>
        <taxon>Pseudomonadota</taxon>
        <taxon>Gammaproteobacteria</taxon>
        <taxon>Lysobacterales</taxon>
        <taxon>Rhodanobacteraceae</taxon>
        <taxon>Rhodanobacter</taxon>
    </lineage>
</organism>
<comment type="caution">
    <text evidence="11">The sequence shown here is derived from an EMBL/GenBank/DDBJ whole genome shotgun (WGS) entry which is preliminary data.</text>
</comment>
<dbReference type="EMBL" id="BAAAFO010000001">
    <property type="protein sequence ID" value="GAA0244835.1"/>
    <property type="molecule type" value="Genomic_DNA"/>
</dbReference>
<evidence type="ECO:0000256" key="9">
    <source>
        <dbReference type="SAM" id="Phobius"/>
    </source>
</evidence>
<dbReference type="Pfam" id="PF09976">
    <property type="entry name" value="TPR_21"/>
    <property type="match status" value="1"/>
</dbReference>
<keyword evidence="5 9" id="KW-0472">Membrane</keyword>
<dbReference type="PANTHER" id="PTHR38035">
    <property type="entry name" value="UPF0070 PROTEIN YFGM"/>
    <property type="match status" value="1"/>
</dbReference>
<sequence>MAFDAYDDYEQSELVQKWLRDNGLSIVVGIVIGLVGIFGWQQWRSHQARNQGEAAEIYQQLQTALASGKTGAADQLVDKMMKDFEKSSFTVFAVSDRARQQMEANQLDKAEASLQWAASHASDEALKSLTELRIARVELARGNGAATLATLDRIPAGSYQGLSQELRGDALVKLGRTDEARKAYQAALSVLSEGAPQRAALQMKLDDLAAAGKQGA</sequence>
<keyword evidence="2" id="KW-1003">Cell membrane</keyword>
<keyword evidence="12" id="KW-1185">Reference proteome</keyword>
<evidence type="ECO:0000256" key="7">
    <source>
        <dbReference type="ARBA" id="ARBA00024197"/>
    </source>
</evidence>
<comment type="subcellular location">
    <subcellularLocation>
        <location evidence="1">Cell membrane</location>
        <topology evidence="1">Single-pass type II membrane protein</topology>
    </subcellularLocation>
</comment>
<dbReference type="InterPro" id="IPR011990">
    <property type="entry name" value="TPR-like_helical_dom_sf"/>
</dbReference>
<dbReference type="Gene3D" id="1.25.40.10">
    <property type="entry name" value="Tetratricopeptide repeat domain"/>
    <property type="match status" value="1"/>
</dbReference>
<name>A0ABP3E098_9GAMM</name>
<evidence type="ECO:0000256" key="6">
    <source>
        <dbReference type="ARBA" id="ARBA00023186"/>
    </source>
</evidence>
<comment type="similarity">
    <text evidence="7">Belongs to the YfgM family.</text>
</comment>
<gene>
    <name evidence="11" type="ORF">GCM10009126_08140</name>
</gene>
<evidence type="ECO:0000313" key="11">
    <source>
        <dbReference type="EMBL" id="GAA0244835.1"/>
    </source>
</evidence>
<protein>
    <recommendedName>
        <fullName evidence="8">Ancillary SecYEG translocon subunit</fullName>
    </recommendedName>
</protein>
<evidence type="ECO:0000256" key="8">
    <source>
        <dbReference type="ARBA" id="ARBA00024235"/>
    </source>
</evidence>
<keyword evidence="6" id="KW-0143">Chaperone</keyword>
<evidence type="ECO:0000256" key="3">
    <source>
        <dbReference type="ARBA" id="ARBA00022692"/>
    </source>
</evidence>
<evidence type="ECO:0000256" key="5">
    <source>
        <dbReference type="ARBA" id="ARBA00023136"/>
    </source>
</evidence>
<keyword evidence="4 9" id="KW-1133">Transmembrane helix</keyword>
<dbReference type="Proteomes" id="UP001500657">
    <property type="component" value="Unassembled WGS sequence"/>
</dbReference>
<dbReference type="InterPro" id="IPR026039">
    <property type="entry name" value="YfgM"/>
</dbReference>